<dbReference type="HOGENOM" id="CLU_008455_8_4_1"/>
<comment type="subcellular location">
    <subcellularLocation>
        <location evidence="1">Membrane</location>
        <topology evidence="1">Multi-pass membrane protein</topology>
    </subcellularLocation>
</comment>
<evidence type="ECO:0000256" key="6">
    <source>
        <dbReference type="ARBA" id="ARBA00023180"/>
    </source>
</evidence>
<dbReference type="eggNOG" id="KOG0255">
    <property type="taxonomic scope" value="Eukaryota"/>
</dbReference>
<evidence type="ECO:0000256" key="3">
    <source>
        <dbReference type="ARBA" id="ARBA00022692"/>
    </source>
</evidence>
<dbReference type="PROSITE" id="PS50850">
    <property type="entry name" value="MFS"/>
    <property type="match status" value="1"/>
</dbReference>
<proteinExistence type="predicted"/>
<dbReference type="GO" id="GO:0005886">
    <property type="term" value="C:plasma membrane"/>
    <property type="evidence" value="ECO:0007669"/>
    <property type="project" value="TreeGrafter"/>
</dbReference>
<organism evidence="11">
    <name type="scientific">Metarhizium acridum (strain CQMa 102)</name>
    <dbReference type="NCBI Taxonomy" id="655827"/>
    <lineage>
        <taxon>Eukaryota</taxon>
        <taxon>Fungi</taxon>
        <taxon>Dikarya</taxon>
        <taxon>Ascomycota</taxon>
        <taxon>Pezizomycotina</taxon>
        <taxon>Sordariomycetes</taxon>
        <taxon>Hypocreomycetidae</taxon>
        <taxon>Hypocreales</taxon>
        <taxon>Clavicipitaceae</taxon>
        <taxon>Metarhizium</taxon>
    </lineage>
</organism>
<feature type="domain" description="Major facilitator superfamily (MFS) profile" evidence="9">
    <location>
        <begin position="117"/>
        <end position="559"/>
    </location>
</feature>
<dbReference type="PRINTS" id="PR01036">
    <property type="entry name" value="TCRTETB"/>
</dbReference>
<keyword evidence="2" id="KW-0813">Transport</keyword>
<evidence type="ECO:0000256" key="5">
    <source>
        <dbReference type="ARBA" id="ARBA00023136"/>
    </source>
</evidence>
<dbReference type="Gene3D" id="1.20.1250.20">
    <property type="entry name" value="MFS general substrate transporter like domains"/>
    <property type="match status" value="1"/>
</dbReference>
<evidence type="ECO:0000256" key="1">
    <source>
        <dbReference type="ARBA" id="ARBA00004141"/>
    </source>
</evidence>
<dbReference type="OMA" id="DAMGRGW"/>
<dbReference type="FunFam" id="1.20.1250.20:FF:000172">
    <property type="entry name" value="MFS multidrug resistance transporter"/>
    <property type="match status" value="1"/>
</dbReference>
<dbReference type="AlphaFoldDB" id="E9DSR7"/>
<sequence>MKDERKPNVPVSDPDCQRAVAVTDRADAAPAAEPSLRAEPVSRAVSTPSRPSSPPPLQVAQQVAHQPDLHHVPTAVVEKMASAPTSQVLTDSYDVEAVSRIASAPYSAFTRRTKMWITTMVTIASVISPMTANVYFPALDSVADDLNVSIALINLTLTTYMIFQGLAPTIFGDFGDTAGRRPAFTLAFTIYLFANIGLALQRDYTALLVLRCLQSAGSSGTLALAYAVVADIASSEERGRYMGLVGAGVNFGPTVGPVLGGVLSHELGWPSIFWFCAIFVFVWLIPWVLSVPETCRNVVGNGSVPPPRWNMTVVDLLRPDGVSKRPASAAKVQIRVPNPLRTLSVVLKKEEGLILFISAIMYVNFILIGATLSILFKEIYEYDDLEVGLCYLPYGVGCCMVMLLQGHILDRNFARIAKKLGMATSRKRAEDMLSFPIESARIQPLYPAITVGAVALIGWGWSLEAETTVAVPLVLLFIIGMLVPSSFGVLNTLLVDLNEDAPATAAAANNLTRCLSGAAATAIVDQMFDAMGRGWTFTLLALLMVACLPGLRVLEKCGPRWRTERARQKADKQDN</sequence>
<dbReference type="SUPFAM" id="SSF103473">
    <property type="entry name" value="MFS general substrate transporter"/>
    <property type="match status" value="1"/>
</dbReference>
<feature type="transmembrane region" description="Helical" evidence="8">
    <location>
        <begin position="469"/>
        <end position="490"/>
    </location>
</feature>
<dbReference type="OrthoDB" id="440553at2759"/>
<feature type="transmembrane region" description="Helical" evidence="8">
    <location>
        <begin position="183"/>
        <end position="200"/>
    </location>
</feature>
<feature type="compositionally biased region" description="Low complexity" evidence="7">
    <location>
        <begin position="19"/>
        <end position="50"/>
    </location>
</feature>
<protein>
    <recommendedName>
        <fullName evidence="9">Major facilitator superfamily (MFS) profile domain-containing protein</fullName>
    </recommendedName>
</protein>
<dbReference type="InterPro" id="IPR011701">
    <property type="entry name" value="MFS"/>
</dbReference>
<dbReference type="FunFam" id="1.20.1720.10:FF:000009">
    <property type="entry name" value="MFS multidrug transporter"/>
    <property type="match status" value="1"/>
</dbReference>
<evidence type="ECO:0000313" key="11">
    <source>
        <dbReference type="Proteomes" id="UP000002499"/>
    </source>
</evidence>
<feature type="region of interest" description="Disordered" evidence="7">
    <location>
        <begin position="1"/>
        <end position="58"/>
    </location>
</feature>
<feature type="transmembrane region" description="Helical" evidence="8">
    <location>
        <begin position="445"/>
        <end position="463"/>
    </location>
</feature>
<feature type="transmembrane region" description="Helical" evidence="8">
    <location>
        <begin position="148"/>
        <end position="171"/>
    </location>
</feature>
<feature type="transmembrane region" description="Helical" evidence="8">
    <location>
        <begin position="206"/>
        <end position="229"/>
    </location>
</feature>
<evidence type="ECO:0000259" key="9">
    <source>
        <dbReference type="PROSITE" id="PS50850"/>
    </source>
</evidence>
<keyword evidence="11" id="KW-1185">Reference proteome</keyword>
<dbReference type="InParanoid" id="E9DSR7"/>
<keyword evidence="5 8" id="KW-0472">Membrane</keyword>
<name>E9DSR7_METAQ</name>
<feature type="transmembrane region" description="Helical" evidence="8">
    <location>
        <begin position="241"/>
        <end position="260"/>
    </location>
</feature>
<gene>
    <name evidence="10" type="ORF">MAC_00665</name>
</gene>
<dbReference type="InterPro" id="IPR036259">
    <property type="entry name" value="MFS_trans_sf"/>
</dbReference>
<evidence type="ECO:0000256" key="8">
    <source>
        <dbReference type="SAM" id="Phobius"/>
    </source>
</evidence>
<feature type="transmembrane region" description="Helical" evidence="8">
    <location>
        <begin position="115"/>
        <end position="136"/>
    </location>
</feature>
<evidence type="ECO:0000256" key="7">
    <source>
        <dbReference type="SAM" id="MobiDB-lite"/>
    </source>
</evidence>
<dbReference type="GO" id="GO:0015137">
    <property type="term" value="F:citrate transmembrane transporter activity"/>
    <property type="evidence" value="ECO:0007669"/>
    <property type="project" value="UniProtKB-ARBA"/>
</dbReference>
<dbReference type="PANTHER" id="PTHR23502">
    <property type="entry name" value="MAJOR FACILITATOR SUPERFAMILY"/>
    <property type="match status" value="1"/>
</dbReference>
<keyword evidence="4 8" id="KW-1133">Transmembrane helix</keyword>
<dbReference type="PANTHER" id="PTHR23502:SF51">
    <property type="entry name" value="QUINIDINE RESISTANCE PROTEIN 1-RELATED"/>
    <property type="match status" value="1"/>
</dbReference>
<dbReference type="Proteomes" id="UP000002499">
    <property type="component" value="Unassembled WGS sequence"/>
</dbReference>
<dbReference type="GeneID" id="19244976"/>
<dbReference type="KEGG" id="maw:19244976"/>
<dbReference type="EMBL" id="GL698471">
    <property type="protein sequence ID" value="EFY93427.1"/>
    <property type="molecule type" value="Genomic_DNA"/>
</dbReference>
<reference evidence="10 11" key="1">
    <citation type="journal article" date="2011" name="PLoS Genet.">
        <title>Genome sequencing and comparative transcriptomics of the model entomopathogenic fungi Metarhizium anisopliae and M. acridum.</title>
        <authorList>
            <person name="Gao Q."/>
            <person name="Jin K."/>
            <person name="Ying S.H."/>
            <person name="Zhang Y."/>
            <person name="Xiao G."/>
            <person name="Shang Y."/>
            <person name="Duan Z."/>
            <person name="Hu X."/>
            <person name="Xie X.Q."/>
            <person name="Zhou G."/>
            <person name="Peng G."/>
            <person name="Luo Z."/>
            <person name="Huang W."/>
            <person name="Wang B."/>
            <person name="Fang W."/>
            <person name="Wang S."/>
            <person name="Zhong Y."/>
            <person name="Ma L.J."/>
            <person name="St Leger R.J."/>
            <person name="Zhao G.P."/>
            <person name="Pei Y."/>
            <person name="Feng M.G."/>
            <person name="Xia Y."/>
            <person name="Wang C."/>
        </authorList>
    </citation>
    <scope>NUCLEOTIDE SEQUENCE [LARGE SCALE GENOMIC DNA]</scope>
    <source>
        <strain evidence="10 11">CQMa 102</strain>
    </source>
</reference>
<feature type="transmembrane region" description="Helical" evidence="8">
    <location>
        <begin position="534"/>
        <end position="554"/>
    </location>
</feature>
<dbReference type="Pfam" id="PF07690">
    <property type="entry name" value="MFS_1"/>
    <property type="match status" value="1"/>
</dbReference>
<keyword evidence="3 8" id="KW-0812">Transmembrane</keyword>
<dbReference type="InterPro" id="IPR020846">
    <property type="entry name" value="MFS_dom"/>
</dbReference>
<feature type="transmembrane region" description="Helical" evidence="8">
    <location>
        <begin position="272"/>
        <end position="289"/>
    </location>
</feature>
<accession>E9DSR7</accession>
<feature type="transmembrane region" description="Helical" evidence="8">
    <location>
        <begin position="353"/>
        <end position="376"/>
    </location>
</feature>
<keyword evidence="6" id="KW-0325">Glycoprotein</keyword>
<feature type="transmembrane region" description="Helical" evidence="8">
    <location>
        <begin position="391"/>
        <end position="409"/>
    </location>
</feature>
<dbReference type="GO" id="GO:0140115">
    <property type="term" value="P:export across plasma membrane"/>
    <property type="evidence" value="ECO:0007669"/>
    <property type="project" value="UniProtKB-ARBA"/>
</dbReference>
<evidence type="ECO:0000313" key="10">
    <source>
        <dbReference type="EMBL" id="EFY93427.1"/>
    </source>
</evidence>
<evidence type="ECO:0000256" key="2">
    <source>
        <dbReference type="ARBA" id="ARBA00022448"/>
    </source>
</evidence>
<evidence type="ECO:0000256" key="4">
    <source>
        <dbReference type="ARBA" id="ARBA00022989"/>
    </source>
</evidence>